<name>A4JL22_BURVG</name>
<gene>
    <name evidence="2" type="ordered locus">Bcep1808_3994</name>
</gene>
<proteinExistence type="predicted"/>
<dbReference type="HOGENOM" id="CLU_1122932_0_0_4"/>
<evidence type="ECO:0000313" key="3">
    <source>
        <dbReference type="Proteomes" id="UP000002287"/>
    </source>
</evidence>
<feature type="region of interest" description="Disordered" evidence="1">
    <location>
        <begin position="221"/>
        <end position="247"/>
    </location>
</feature>
<evidence type="ECO:0000256" key="1">
    <source>
        <dbReference type="SAM" id="MobiDB-lite"/>
    </source>
</evidence>
<reference evidence="3" key="1">
    <citation type="submission" date="2007-03" db="EMBL/GenBank/DDBJ databases">
        <title>Complete sequence of chromosome 2 of Burkholderia vietnamiensis G4.</title>
        <authorList>
            <consortium name="US DOE Joint Genome Institute"/>
            <person name="Copeland A."/>
            <person name="Lucas S."/>
            <person name="Lapidus A."/>
            <person name="Barry K."/>
            <person name="Detter J.C."/>
            <person name="Glavina del Rio T."/>
            <person name="Hammon N."/>
            <person name="Israni S."/>
            <person name="Dalin E."/>
            <person name="Tice H."/>
            <person name="Pitluck S."/>
            <person name="Chain P."/>
            <person name="Malfatti S."/>
            <person name="Shin M."/>
            <person name="Vergez L."/>
            <person name="Schmutz J."/>
            <person name="Larimer F."/>
            <person name="Land M."/>
            <person name="Hauser L."/>
            <person name="Kyrpides N."/>
            <person name="Tiedje J."/>
            <person name="Richardson P."/>
        </authorList>
    </citation>
    <scope>NUCLEOTIDE SEQUENCE [LARGE SCALE GENOMIC DNA]</scope>
    <source>
        <strain evidence="3">G4 / LMG 22486</strain>
    </source>
</reference>
<sequence length="247" mass="28386">MGKVSVVNIDDLLSRSGLRPTARSAGVSLFDSPDSMRLLELCERLGIGVLGIEGFTLSNDDLFPEMDYIGDFSVLLGRDDFEVESVKAARRFVQLAMEVPHLLFEYVLANRDTSTAAAGYPYERRRPERWEVSDSWRCGRRLNTTWTSSGYAWKRYRREDRCRNLQRACKRDGSVRRGRNGQSIERSIRFRSDFGNRVWRWHRSANLASRTRGEYCKPRCPNSLGASANEGPEQPEQSEFLKMRSLS</sequence>
<evidence type="ECO:0000313" key="2">
    <source>
        <dbReference type="EMBL" id="ABO56975.1"/>
    </source>
</evidence>
<accession>A4JL22</accession>
<dbReference type="EMBL" id="CP000615">
    <property type="protein sequence ID" value="ABO56975.1"/>
    <property type="molecule type" value="Genomic_DNA"/>
</dbReference>
<dbReference type="KEGG" id="bvi:Bcep1808_3994"/>
<protein>
    <submittedName>
        <fullName evidence="2">Uncharacterized protein</fullName>
    </submittedName>
</protein>
<dbReference type="Proteomes" id="UP000002287">
    <property type="component" value="Chromosome 2"/>
</dbReference>
<dbReference type="AlphaFoldDB" id="A4JL22"/>
<organism evidence="2 3">
    <name type="scientific">Burkholderia vietnamiensis (strain G4 / LMG 22486)</name>
    <name type="common">Burkholderia cepacia (strain R1808)</name>
    <dbReference type="NCBI Taxonomy" id="269482"/>
    <lineage>
        <taxon>Bacteria</taxon>
        <taxon>Pseudomonadati</taxon>
        <taxon>Pseudomonadota</taxon>
        <taxon>Betaproteobacteria</taxon>
        <taxon>Burkholderiales</taxon>
        <taxon>Burkholderiaceae</taxon>
        <taxon>Burkholderia</taxon>
        <taxon>Burkholderia cepacia complex</taxon>
    </lineage>
</organism>